<evidence type="ECO:0000259" key="4">
    <source>
        <dbReference type="Pfam" id="PF07587"/>
    </source>
</evidence>
<dbReference type="AlphaFoldDB" id="A0A517MNZ9"/>
<feature type="domain" description="DUF1553" evidence="4">
    <location>
        <begin position="564"/>
        <end position="789"/>
    </location>
</feature>
<name>A0A517MNZ9_9BACT</name>
<accession>A0A517MNZ9</accession>
<dbReference type="Gene3D" id="2.60.40.1080">
    <property type="match status" value="2"/>
</dbReference>
<evidence type="ECO:0000259" key="3">
    <source>
        <dbReference type="Pfam" id="PF07583"/>
    </source>
</evidence>
<evidence type="ECO:0000259" key="2">
    <source>
        <dbReference type="Pfam" id="PF02368"/>
    </source>
</evidence>
<sequence precursor="true">MMNRHKMIRSAIYTLAMAFAYSASLLSAADLLRIENGEAQGATQLIGEDARLQLIVSRTQANGIVADWTRNVRYDATPAGLVSIDATGMVTPLADGNVTITASADDGEQSTTTLTVTGTGQTQPVSFSGQVVPIFTKLGCNGGGCHGKIAGQNGFRLSLLGFEPEEDYKRLVAESRGRRVSLASPDRSLLLQKTVNAMPHGGGARTTTDSHEYRLLRRWIAQGMPFESGSAVSVTSIRAYPNVKRMLGDSAQQLAVIATYSDGSVEDVTRAAVYESNDTQMAEVSDTGLVQTAKLVGDVAVMARYQGHVTVFRAEVPLNIDAAYEFASEATNVVDQFVGKKLDSLGIPFSAQCDDPTFLRRVTLDLAGRIPTLAETNEFLADPSAEKRETLVERLLASDDYATLFARKWGVILRNRRSGGSLQVSNVLFHHWLSESFRNNKPYDQIVDEMLTASGTVFSNPATAWLDQVTDQNERVEDISQLFLGQRIQCARCHHHPYEKWTQEDYARMSAFFSTISKKTQGTDATFVTLIAAPSAKHPKTGQAVQPAGLDAEAIAIDTAMDPRKELSDWVTSPENPFFAKAFVNRYWKHFMGRGLVEPEDDMRVTNPPSNPELMDAMAESFVASGYDIKALVRLICLSRTYSASSNATEENVIDRRSHSRFYPKRLQAETLLDSIDAVTGSTTTFAGMPTGTRAVQLPDTGFDSYFLTVFGQPDSKTACECERSSEANLAQSLHLLNSEEMQKKLTTDNGRAASFAADNTRPVEAKVRELYKLALSREPADRELKSAIGYLGERHNQKEPWEDLIWALVNSKEFLFNH</sequence>
<feature type="domain" description="DUF1549" evidence="3">
    <location>
        <begin position="334"/>
        <end position="516"/>
    </location>
</feature>
<dbReference type="Pfam" id="PF07587">
    <property type="entry name" value="PSD1"/>
    <property type="match status" value="1"/>
</dbReference>
<dbReference type="KEGG" id="rml:FF011L_53190"/>
<evidence type="ECO:0000256" key="1">
    <source>
        <dbReference type="SAM" id="SignalP"/>
    </source>
</evidence>
<dbReference type="InterPro" id="IPR022655">
    <property type="entry name" value="DUF1553"/>
</dbReference>
<keyword evidence="1" id="KW-0732">Signal</keyword>
<dbReference type="PANTHER" id="PTHR35889:SF3">
    <property type="entry name" value="F-BOX DOMAIN-CONTAINING PROTEIN"/>
    <property type="match status" value="1"/>
</dbReference>
<feature type="domain" description="BIG2" evidence="2">
    <location>
        <begin position="234"/>
        <end position="303"/>
    </location>
</feature>
<reference evidence="5 6" key="1">
    <citation type="submission" date="2019-02" db="EMBL/GenBank/DDBJ databases">
        <title>Deep-cultivation of Planctomycetes and their phenomic and genomic characterization uncovers novel biology.</title>
        <authorList>
            <person name="Wiegand S."/>
            <person name="Jogler M."/>
            <person name="Boedeker C."/>
            <person name="Pinto D."/>
            <person name="Vollmers J."/>
            <person name="Rivas-Marin E."/>
            <person name="Kohn T."/>
            <person name="Peeters S.H."/>
            <person name="Heuer A."/>
            <person name="Rast P."/>
            <person name="Oberbeckmann S."/>
            <person name="Bunk B."/>
            <person name="Jeske O."/>
            <person name="Meyerdierks A."/>
            <person name="Storesund J.E."/>
            <person name="Kallscheuer N."/>
            <person name="Luecker S."/>
            <person name="Lage O.M."/>
            <person name="Pohl T."/>
            <person name="Merkel B.J."/>
            <person name="Hornburger P."/>
            <person name="Mueller R.-W."/>
            <person name="Bruemmer F."/>
            <person name="Labrenz M."/>
            <person name="Spormann A.M."/>
            <person name="Op den Camp H."/>
            <person name="Overmann J."/>
            <person name="Amann R."/>
            <person name="Jetten M.S.M."/>
            <person name="Mascher T."/>
            <person name="Medema M.H."/>
            <person name="Devos D.P."/>
            <person name="Kaster A.-K."/>
            <person name="Ovreas L."/>
            <person name="Rohde M."/>
            <person name="Galperin M.Y."/>
            <person name="Jogler C."/>
        </authorList>
    </citation>
    <scope>NUCLEOTIDE SEQUENCE [LARGE SCALE GENOMIC DNA]</scope>
    <source>
        <strain evidence="5 6">FF011L</strain>
    </source>
</reference>
<feature type="signal peptide" evidence="1">
    <location>
        <begin position="1"/>
        <end position="28"/>
    </location>
</feature>
<proteinExistence type="predicted"/>
<gene>
    <name evidence="5" type="ORF">FF011L_53190</name>
</gene>
<dbReference type="Pfam" id="PF07583">
    <property type="entry name" value="PSCyt2"/>
    <property type="match status" value="1"/>
</dbReference>
<dbReference type="PANTHER" id="PTHR35889">
    <property type="entry name" value="CYCLOINULO-OLIGOSACCHARIDE FRUCTANOTRANSFERASE-RELATED"/>
    <property type="match status" value="1"/>
</dbReference>
<organism evidence="5 6">
    <name type="scientific">Roseimaritima multifibrata</name>
    <dbReference type="NCBI Taxonomy" id="1930274"/>
    <lineage>
        <taxon>Bacteria</taxon>
        <taxon>Pseudomonadati</taxon>
        <taxon>Planctomycetota</taxon>
        <taxon>Planctomycetia</taxon>
        <taxon>Pirellulales</taxon>
        <taxon>Pirellulaceae</taxon>
        <taxon>Roseimaritima</taxon>
    </lineage>
</organism>
<keyword evidence="6" id="KW-1185">Reference proteome</keyword>
<dbReference type="InterPro" id="IPR008964">
    <property type="entry name" value="Invasin/intimin_cell_adhesion"/>
</dbReference>
<feature type="chain" id="PRO_5022071323" evidence="1">
    <location>
        <begin position="29"/>
        <end position="819"/>
    </location>
</feature>
<dbReference type="EMBL" id="CP036262">
    <property type="protein sequence ID" value="QDS96507.1"/>
    <property type="molecule type" value="Genomic_DNA"/>
</dbReference>
<protein>
    <submittedName>
        <fullName evidence="5">Bacterial Ig-like domain (Group 2)</fullName>
    </submittedName>
</protein>
<evidence type="ECO:0000313" key="5">
    <source>
        <dbReference type="EMBL" id="QDS96507.1"/>
    </source>
</evidence>
<dbReference type="RefSeq" id="WP_218932867.1">
    <property type="nucleotide sequence ID" value="NZ_CP036262.1"/>
</dbReference>
<dbReference type="Proteomes" id="UP000320672">
    <property type="component" value="Chromosome"/>
</dbReference>
<dbReference type="Pfam" id="PF02368">
    <property type="entry name" value="Big_2"/>
    <property type="match status" value="1"/>
</dbReference>
<dbReference type="InterPro" id="IPR003343">
    <property type="entry name" value="Big_2"/>
</dbReference>
<evidence type="ECO:0000313" key="6">
    <source>
        <dbReference type="Proteomes" id="UP000320672"/>
    </source>
</evidence>
<dbReference type="SUPFAM" id="SSF49373">
    <property type="entry name" value="Invasin/intimin cell-adhesion fragments"/>
    <property type="match status" value="1"/>
</dbReference>
<dbReference type="InterPro" id="IPR011444">
    <property type="entry name" value="DUF1549"/>
</dbReference>